<accession>A0A2U3DUN8</accession>
<dbReference type="PROSITE" id="PS50157">
    <property type="entry name" value="ZINC_FINGER_C2H2_2"/>
    <property type="match status" value="1"/>
</dbReference>
<keyword evidence="3" id="KW-0805">Transcription regulation</keyword>
<dbReference type="Proteomes" id="UP000245956">
    <property type="component" value="Unassembled WGS sequence"/>
</dbReference>
<dbReference type="InterPro" id="IPR001138">
    <property type="entry name" value="Zn2Cys6_DnaBD"/>
</dbReference>
<keyword evidence="4" id="KW-0804">Transcription</keyword>
<evidence type="ECO:0000256" key="4">
    <source>
        <dbReference type="ARBA" id="ARBA00023163"/>
    </source>
</evidence>
<dbReference type="Gene3D" id="3.30.160.60">
    <property type="entry name" value="Classic Zinc Finger"/>
    <property type="match status" value="1"/>
</dbReference>
<dbReference type="GO" id="GO:0008270">
    <property type="term" value="F:zinc ion binding"/>
    <property type="evidence" value="ECO:0007669"/>
    <property type="project" value="UniProtKB-KW"/>
</dbReference>
<dbReference type="InterPro" id="IPR036864">
    <property type="entry name" value="Zn2-C6_fun-type_DNA-bd_sf"/>
</dbReference>
<dbReference type="EMBL" id="JAWRVI010000017">
    <property type="protein sequence ID" value="KAK4089940.1"/>
    <property type="molecule type" value="Genomic_DNA"/>
</dbReference>
<reference evidence="10 11" key="2">
    <citation type="journal article" date="2016" name="Front. Microbiol.">
        <title>Genome and transcriptome sequences reveal the specific parasitism of the nematophagous Purpureocillium lilacinum 36-1.</title>
        <authorList>
            <person name="Xie J."/>
            <person name="Li S."/>
            <person name="Mo C."/>
            <person name="Xiao X."/>
            <person name="Peng D."/>
            <person name="Wang G."/>
            <person name="Xiao Y."/>
        </authorList>
    </citation>
    <scope>NUCLEOTIDE SEQUENCE [LARGE SCALE GENOMIC DNA]</scope>
    <source>
        <strain evidence="10 11">36-1</strain>
    </source>
</reference>
<keyword evidence="2" id="KW-0862">Zinc</keyword>
<evidence type="ECO:0000256" key="5">
    <source>
        <dbReference type="ARBA" id="ARBA00023242"/>
    </source>
</evidence>
<dbReference type="PROSITE" id="PS50048">
    <property type="entry name" value="ZN2_CY6_FUNGAL_2"/>
    <property type="match status" value="1"/>
</dbReference>
<reference evidence="9 12" key="4">
    <citation type="journal article" date="2024" name="Microbiol. Resour. Announc.">
        <title>Genome annotations for the ascomycete fungi Trichoderma harzianum, Trichoderma aggressivum, and Purpureocillium lilacinum.</title>
        <authorList>
            <person name="Beijen E.P.W."/>
            <person name="Ohm R.A."/>
        </authorList>
    </citation>
    <scope>NUCLEOTIDE SEQUENCE [LARGE SCALE GENOMIC DNA]</scope>
    <source>
        <strain evidence="9 12">CBS 150709</strain>
    </source>
</reference>
<dbReference type="Pfam" id="PF00172">
    <property type="entry name" value="Zn_clus"/>
    <property type="match status" value="1"/>
</dbReference>
<protein>
    <submittedName>
        <fullName evidence="9">Transcriptional regulator family: Fungal Specific TF</fullName>
    </submittedName>
</protein>
<gene>
    <name evidence="10" type="ORF">PCL_05662</name>
    <name evidence="9" type="ORF">Purlil1_5566</name>
</gene>
<dbReference type="SMART" id="SM00066">
    <property type="entry name" value="GAL4"/>
    <property type="match status" value="1"/>
</dbReference>
<evidence type="ECO:0000256" key="1">
    <source>
        <dbReference type="ARBA" id="ARBA00022723"/>
    </source>
</evidence>
<dbReference type="PANTHER" id="PTHR47660:SF2">
    <property type="entry name" value="TRANSCRIPTION FACTOR WITH C2H2 AND ZN(2)-CYS(6) DNA BINDING DOMAIN (EUROFUNG)"/>
    <property type="match status" value="1"/>
</dbReference>
<feature type="domain" description="Zn(2)-C6 fungal-type" evidence="7">
    <location>
        <begin position="238"/>
        <end position="267"/>
    </location>
</feature>
<evidence type="ECO:0000256" key="6">
    <source>
        <dbReference type="PROSITE-ProRule" id="PRU00042"/>
    </source>
</evidence>
<dbReference type="InterPro" id="IPR013087">
    <property type="entry name" value="Znf_C2H2_type"/>
</dbReference>
<dbReference type="AlphaFoldDB" id="A0A2U3DUN8"/>
<proteinExistence type="predicted"/>
<evidence type="ECO:0000256" key="3">
    <source>
        <dbReference type="ARBA" id="ARBA00023015"/>
    </source>
</evidence>
<evidence type="ECO:0000256" key="2">
    <source>
        <dbReference type="ARBA" id="ARBA00022833"/>
    </source>
</evidence>
<keyword evidence="5" id="KW-0539">Nucleus</keyword>
<dbReference type="CDD" id="cd00067">
    <property type="entry name" value="GAL4"/>
    <property type="match status" value="1"/>
</dbReference>
<dbReference type="Proteomes" id="UP001287286">
    <property type="component" value="Unassembled WGS sequence"/>
</dbReference>
<dbReference type="SUPFAM" id="SSF57701">
    <property type="entry name" value="Zn2/Cys6 DNA-binding domain"/>
    <property type="match status" value="1"/>
</dbReference>
<reference evidence="9" key="3">
    <citation type="submission" date="2023-11" db="EMBL/GenBank/DDBJ databases">
        <authorList>
            <person name="Beijen E."/>
            <person name="Ohm R.A."/>
        </authorList>
    </citation>
    <scope>NUCLEOTIDE SEQUENCE</scope>
    <source>
        <strain evidence="9">CBS 150709</strain>
    </source>
</reference>
<comment type="caution">
    <text evidence="10">The sequence shown here is derived from an EMBL/GenBank/DDBJ whole genome shotgun (WGS) entry which is preliminary data.</text>
</comment>
<feature type="domain" description="C2H2-type" evidence="8">
    <location>
        <begin position="194"/>
        <end position="212"/>
    </location>
</feature>
<evidence type="ECO:0000313" key="10">
    <source>
        <dbReference type="EMBL" id="PWI65934.1"/>
    </source>
</evidence>
<dbReference type="EMBL" id="LCWV01000029">
    <property type="protein sequence ID" value="PWI65934.1"/>
    <property type="molecule type" value="Genomic_DNA"/>
</dbReference>
<evidence type="ECO:0000313" key="12">
    <source>
        <dbReference type="Proteomes" id="UP001287286"/>
    </source>
</evidence>
<reference evidence="10" key="1">
    <citation type="submission" date="2015-05" db="EMBL/GenBank/DDBJ databases">
        <authorList>
            <person name="Wang D.B."/>
            <person name="Wang M."/>
        </authorList>
    </citation>
    <scope>NUCLEOTIDE SEQUENCE</scope>
    <source>
        <strain evidence="10">36-1</strain>
    </source>
</reference>
<evidence type="ECO:0000259" key="8">
    <source>
        <dbReference type="PROSITE" id="PS50157"/>
    </source>
</evidence>
<dbReference type="PROSITE" id="PS00463">
    <property type="entry name" value="ZN2_CY6_FUNGAL_1"/>
    <property type="match status" value="1"/>
</dbReference>
<keyword evidence="12" id="KW-1185">Reference proteome</keyword>
<dbReference type="GO" id="GO:0000981">
    <property type="term" value="F:DNA-binding transcription factor activity, RNA polymerase II-specific"/>
    <property type="evidence" value="ECO:0007669"/>
    <property type="project" value="InterPro"/>
</dbReference>
<keyword evidence="1" id="KW-0479">Metal-binding</keyword>
<evidence type="ECO:0000313" key="9">
    <source>
        <dbReference type="EMBL" id="KAK4089940.1"/>
    </source>
</evidence>
<sequence length="873" mass="95799">MARILQGFGKIQLSPRASGSPNDHGDPIGDLAPAAATWIATYAVRVQSERNGSSGYCHWLRYPAPVHSHGVWGHSLGAHRAYSTKYSYPRGLCDPGRDVTSALYSLSGPTSRGCDPLSSLTFRQSINNMSTRASKLTRDGSAPPSFVVCVPMPLVERGRASQPANVVAVSHLRPQFQSRRTSRQASCDTLLRPYRCNFCGHQFQRTDSLRRHVDKCSKNLRNATANGSDEVRSRVKSACDLCHSKKLKCDGKQPCRKCVAKRHDCTYQRSDRLRLLHSPDSMSPPIDSRESKHIETETILVNTSDAALDDTSFVASNLSSSAEAASALPEAMLQGWMGGIDLAADVQLMQEHGMGLPCPDAMNPDCMGDLVSKTPTTGGKSSRRLIHQKSTINFADPLAWMGTTFLPGLEDEYFALNGAMLASPDEQFHDEAGLEYLAELLQLDIPGSQFDEQTARWLRMPLVPRTHVSETFTSFKGFAITSHTQPEQILAMAAVGSLFVNLKGSPRISRVLFTDSNRLLNNSVAGSVKHSRPAAMSLVQAFLAAELFGICGGHPRSRELSEAYHHSLIQSLYMHGLLSTDDVAGNDKVQQERLVADILLLESYRTSLFQLKPILTPAYLAHTSWGVTESPDSDTAQPFNYVQQQALHLMNPQTSKHDPILRKLIFVSTGSWLASGHWVGSSYEATNRDYDPAIIHASVDTLLQNSSPNKISARFFGHMIIVALHAPLSDISDAAYSATMQREPTPTMVDRIRSWCRSFDVQTALEHALQIMDVVAMIPAMDLTISGERLGYIETPHDALCIFNAGLVIWASRHARFRQTAEKSPGSRSQLGQAVLVLKKMRLLLARTLGQVLQKLIQVESLKRAGGSAASTS</sequence>
<dbReference type="InterPro" id="IPR036236">
    <property type="entry name" value="Znf_C2H2_sf"/>
</dbReference>
<name>A0A2U3DUN8_PURLI</name>
<organism evidence="10 11">
    <name type="scientific">Purpureocillium lilacinum</name>
    <name type="common">Paecilomyces lilacinus</name>
    <dbReference type="NCBI Taxonomy" id="33203"/>
    <lineage>
        <taxon>Eukaryota</taxon>
        <taxon>Fungi</taxon>
        <taxon>Dikarya</taxon>
        <taxon>Ascomycota</taxon>
        <taxon>Pezizomycotina</taxon>
        <taxon>Sordariomycetes</taxon>
        <taxon>Hypocreomycetidae</taxon>
        <taxon>Hypocreales</taxon>
        <taxon>Ophiocordycipitaceae</taxon>
        <taxon>Purpureocillium</taxon>
    </lineage>
</organism>
<dbReference type="Gene3D" id="4.10.240.10">
    <property type="entry name" value="Zn(2)-C6 fungal-type DNA-binding domain"/>
    <property type="match status" value="1"/>
</dbReference>
<keyword evidence="6" id="KW-0863">Zinc-finger</keyword>
<dbReference type="SUPFAM" id="SSF57667">
    <property type="entry name" value="beta-beta-alpha zinc fingers"/>
    <property type="match status" value="1"/>
</dbReference>
<evidence type="ECO:0000313" key="11">
    <source>
        <dbReference type="Proteomes" id="UP000245956"/>
    </source>
</evidence>
<evidence type="ECO:0000259" key="7">
    <source>
        <dbReference type="PROSITE" id="PS50048"/>
    </source>
</evidence>
<dbReference type="PANTHER" id="PTHR47660">
    <property type="entry name" value="TRANSCRIPTION FACTOR WITH C2H2 AND ZN(2)-CYS(6) DNA BINDING DOMAIN (EUROFUNG)-RELATED-RELATED"/>
    <property type="match status" value="1"/>
</dbReference>